<dbReference type="Gene3D" id="3.40.50.1820">
    <property type="entry name" value="alpha/beta hydrolase"/>
    <property type="match status" value="1"/>
</dbReference>
<feature type="transmembrane region" description="Helical" evidence="10">
    <location>
        <begin position="1176"/>
        <end position="1197"/>
    </location>
</feature>
<dbReference type="GO" id="GO:0006888">
    <property type="term" value="P:endoplasmic reticulum to Golgi vesicle-mediated transport"/>
    <property type="evidence" value="ECO:0007669"/>
    <property type="project" value="TreeGrafter"/>
</dbReference>
<comment type="subcellular location">
    <subcellularLocation>
        <location evidence="1">Endoplasmic reticulum membrane</location>
        <topology evidence="1">Multi-pass membrane protein</topology>
    </subcellularLocation>
</comment>
<name>A0A836GFE8_9TRYP</name>
<feature type="transmembrane region" description="Helical" evidence="10">
    <location>
        <begin position="12"/>
        <end position="36"/>
    </location>
</feature>
<evidence type="ECO:0000256" key="4">
    <source>
        <dbReference type="ARBA" id="ARBA00022692"/>
    </source>
</evidence>
<dbReference type="SUPFAM" id="SSF53474">
    <property type="entry name" value="alpha/beta-Hydrolases"/>
    <property type="match status" value="1"/>
</dbReference>
<feature type="transmembrane region" description="Helical" evidence="10">
    <location>
        <begin position="1270"/>
        <end position="1289"/>
    </location>
</feature>
<protein>
    <recommendedName>
        <fullName evidence="10">GPI inositol-deacylase</fullName>
        <ecNumber evidence="10">3.1.-.-</ecNumber>
    </recommendedName>
</protein>
<reference evidence="13" key="2">
    <citation type="journal article" date="2021" name="Sci. Data">
        <title>Chromosome-scale genome sequencing, assembly and annotation of six genomes from subfamily Leishmaniinae.</title>
        <authorList>
            <person name="Almutairi H."/>
            <person name="Urbaniak M.D."/>
            <person name="Bates M.D."/>
            <person name="Jariyapan N."/>
            <person name="Kwakye-Nuako G."/>
            <person name="Thomaz Soccol V."/>
            <person name="Al-Salem W.S."/>
            <person name="Dillon R.J."/>
            <person name="Bates P.A."/>
            <person name="Gatherer D."/>
        </authorList>
    </citation>
    <scope>NUCLEOTIDE SEQUENCE [LARGE SCALE GENOMIC DNA]</scope>
</reference>
<reference evidence="13" key="1">
    <citation type="journal article" date="2021" name="Microbiol. Resour. Announc.">
        <title>LGAAP: Leishmaniinae Genome Assembly and Annotation Pipeline.</title>
        <authorList>
            <person name="Almutairi H."/>
            <person name="Urbaniak M.D."/>
            <person name="Bates M.D."/>
            <person name="Jariyapan N."/>
            <person name="Kwakye-Nuako G."/>
            <person name="Thomaz-Soccol V."/>
            <person name="Al-Salem W.S."/>
            <person name="Dillon R.J."/>
            <person name="Bates P.A."/>
            <person name="Gatherer D."/>
        </authorList>
    </citation>
    <scope>NUCLEOTIDE SEQUENCE [LARGE SCALE GENOMIC DNA]</scope>
</reference>
<evidence type="ECO:0000256" key="3">
    <source>
        <dbReference type="ARBA" id="ARBA00022448"/>
    </source>
</evidence>
<evidence type="ECO:0000313" key="13">
    <source>
        <dbReference type="Proteomes" id="UP000674143"/>
    </source>
</evidence>
<comment type="function">
    <text evidence="10">Involved in inositol deacylation of GPI-anchored proteins which plays important roles in the quality control and ER-associated degradation of GPI-anchored proteins.</text>
</comment>
<dbReference type="GO" id="GO:0015031">
    <property type="term" value="P:protein transport"/>
    <property type="evidence" value="ECO:0007669"/>
    <property type="project" value="UniProtKB-KW"/>
</dbReference>
<evidence type="ECO:0000256" key="6">
    <source>
        <dbReference type="ARBA" id="ARBA00022824"/>
    </source>
</evidence>
<accession>A0A836GFE8</accession>
<dbReference type="GO" id="GO:0050185">
    <property type="term" value="F:phosphatidylinositol deacylase activity"/>
    <property type="evidence" value="ECO:0007669"/>
    <property type="project" value="TreeGrafter"/>
</dbReference>
<dbReference type="GO" id="GO:0005789">
    <property type="term" value="C:endoplasmic reticulum membrane"/>
    <property type="evidence" value="ECO:0007669"/>
    <property type="project" value="UniProtKB-SubCell"/>
</dbReference>
<comment type="caution">
    <text evidence="12">The sequence shown here is derived from an EMBL/GenBank/DDBJ whole genome shotgun (WGS) entry which is preliminary data.</text>
</comment>
<evidence type="ECO:0000256" key="2">
    <source>
        <dbReference type="ARBA" id="ARBA00006931"/>
    </source>
</evidence>
<evidence type="ECO:0000256" key="1">
    <source>
        <dbReference type="ARBA" id="ARBA00004477"/>
    </source>
</evidence>
<evidence type="ECO:0000256" key="7">
    <source>
        <dbReference type="ARBA" id="ARBA00022927"/>
    </source>
</evidence>
<dbReference type="KEGG" id="loi:92357620"/>
<dbReference type="GeneID" id="92357620"/>
<feature type="transmembrane region" description="Helical" evidence="10">
    <location>
        <begin position="1031"/>
        <end position="1059"/>
    </location>
</feature>
<feature type="domain" description="GPI inositol-deacylase PGAP1-like alpha/beta" evidence="11">
    <location>
        <begin position="274"/>
        <end position="458"/>
    </location>
</feature>
<comment type="similarity">
    <text evidence="2 10">Belongs to the GPI inositol-deacylase family.</text>
</comment>
<dbReference type="EC" id="3.1.-.-" evidence="10"/>
<keyword evidence="13" id="KW-1185">Reference proteome</keyword>
<keyword evidence="6 10" id="KW-0256">Endoplasmic reticulum</keyword>
<keyword evidence="9 10" id="KW-0472">Membrane</keyword>
<dbReference type="PANTHER" id="PTHR15495">
    <property type="entry name" value="NEGATIVE REGULATOR OF VESICLE FORMATION-RELATED"/>
    <property type="match status" value="1"/>
</dbReference>
<feature type="transmembrane region" description="Helical" evidence="10">
    <location>
        <begin position="1095"/>
        <end position="1116"/>
    </location>
</feature>
<dbReference type="InterPro" id="IPR029058">
    <property type="entry name" value="AB_hydrolase_fold"/>
</dbReference>
<dbReference type="PANTHER" id="PTHR15495:SF7">
    <property type="entry name" value="GPI INOSITOL-DEACYLASE"/>
    <property type="match status" value="1"/>
</dbReference>
<proteinExistence type="inferred from homology"/>
<feature type="transmembrane region" description="Helical" evidence="10">
    <location>
        <begin position="884"/>
        <end position="912"/>
    </location>
</feature>
<dbReference type="Pfam" id="PF07819">
    <property type="entry name" value="PGAP1"/>
    <property type="match status" value="1"/>
</dbReference>
<gene>
    <name evidence="12" type="ORF">LSCM4_01638</name>
</gene>
<dbReference type="Proteomes" id="UP000674143">
    <property type="component" value="Unassembled WGS sequence"/>
</dbReference>
<dbReference type="InterPro" id="IPR039529">
    <property type="entry name" value="PGAP1/BST1"/>
</dbReference>
<dbReference type="GO" id="GO:0006505">
    <property type="term" value="P:GPI anchor metabolic process"/>
    <property type="evidence" value="ECO:0007669"/>
    <property type="project" value="TreeGrafter"/>
</dbReference>
<keyword evidence="3 10" id="KW-0813">Transport</keyword>
<evidence type="ECO:0000256" key="10">
    <source>
        <dbReference type="RuleBase" id="RU365011"/>
    </source>
</evidence>
<dbReference type="EMBL" id="JAFHLR010000035">
    <property type="protein sequence ID" value="KAG5466487.1"/>
    <property type="molecule type" value="Genomic_DNA"/>
</dbReference>
<sequence length="1292" mass="146142">MNFLRHFLGGGYLSPFIHVVFLLLFSLFVVGAYNWAFTVYRTQPLNINPIMYPLFTEINVSFFAPTMREKYYRLWRTYDWMADGYAAPRVDGVYTRVPIFYVHGNGGSYYCARSLARFVYESNARLRQQAMREYRRNVKRQLYREYSSNKSLEEPGEGMRFPQWLQQRAEERLIREEVPLLGAELFSVDFLEESCTQSASITLKEARFLNHSVHLVVRGFLHTYADVLAAPPAAAFDVETLDENGTRYMSANPALPAAASKLLKHIERDYSKSVCTHSSLAVDAKYCQQAISVGQRFSTLERVRAEVQRVQQQGIWIWAESLGGVTALLAAILAPHLYAGVVMVGTPIHYPPLFFDHASVWIYEILDAAVLLRYPASEDVQRVRDSSINWTEMVADTKRPNDLLYDLRSVPPAELMHRLRNLTLLSVNGGSLDDVVPSISGYLQRSTPRAPGTTVNRSSLVQAGGYRRDLSTETLRDCGAAMDHRGLVYSLQFLQPSADSLVQAALLPNANAYFGREERLPSLHRDRLFPTVVETLDKSRFDEQRLEHIFMSSVRDSPAGKYVKESKLRALSEQLKQVCVDSDVPIDFNDLPVHDEADSSSGYYSGAKVLNVLIGVTTLEPERVFAPNIQLFYDQARETPMVDSELNERAATLLHLPMMYKSTNPIPGRTLRTAVSFAIYRRMKKRRHQTWLWPRFCMLVGSDHGLGVTRTYLQYDKIDLSAFPYPAGTGVLQRFLRSFGGGVQVHRQPGYALVRGVDSALLEPRLQVHTDYATEVFPLVMCGSLHSFYLALRGHGSLPADEPEHQLQYFYGPFHEKLHNFTYRWKPFSTFPPQLDETYLIYTLADNRGTRPDVQLPTYSMLQHASAVSPEYWVWLLELWPQRWLAAFSMYTGIVRLAGASVLLFFTLFFALGMMEEKMCATEPLKAALWRRSPLRRIRVLPPLAGMAVTALVLEAVTGLWASMALRVCLSADPPAYVTEAEMTARMSLWEKFTLVALYGISPSYRTCRFSWISMQGAPVWSVFVEQMATVYLGFGMASVFILIICTYLAVVGAVTWPLRRLLLLPLHRRAPKLLALLLGLGWAVPTVLLLTRPSFPLCFVDLVAASLFAIPVWMLPRWTRPGYDYRLVFLLFALACIFPSHFNGLVLTVRNGIMLHQNPAALFDAERYLPSRPQLLIFGIVQTSLACAYVSLVCMLRHEETLRKADKRKKGCPELSAPTAQSEVASSYVLGDLGRRAPRLRSVVEVLNTTFMVASVWASVVAMRRPMEGGASLLGNMTLLGYLATYLLREL</sequence>
<evidence type="ECO:0000256" key="5">
    <source>
        <dbReference type="ARBA" id="ARBA00022801"/>
    </source>
</evidence>
<dbReference type="RefSeq" id="XP_067059377.1">
    <property type="nucleotide sequence ID" value="XM_067203686.1"/>
</dbReference>
<dbReference type="InterPro" id="IPR012908">
    <property type="entry name" value="PGAP1-ab_dom-like"/>
</dbReference>
<keyword evidence="4 10" id="KW-0812">Transmembrane</keyword>
<evidence type="ECO:0000256" key="8">
    <source>
        <dbReference type="ARBA" id="ARBA00022989"/>
    </source>
</evidence>
<keyword evidence="8 10" id="KW-1133">Transmembrane helix</keyword>
<organism evidence="12 13">
    <name type="scientific">Leishmania orientalis</name>
    <dbReference type="NCBI Taxonomy" id="2249476"/>
    <lineage>
        <taxon>Eukaryota</taxon>
        <taxon>Discoba</taxon>
        <taxon>Euglenozoa</taxon>
        <taxon>Kinetoplastea</taxon>
        <taxon>Metakinetoplastina</taxon>
        <taxon>Trypanosomatida</taxon>
        <taxon>Trypanosomatidae</taxon>
        <taxon>Leishmaniinae</taxon>
        <taxon>Leishmania</taxon>
    </lineage>
</organism>
<feature type="transmembrane region" description="Helical" evidence="10">
    <location>
        <begin position="940"/>
        <end position="962"/>
    </location>
</feature>
<feature type="transmembrane region" description="Helical" evidence="10">
    <location>
        <begin position="1071"/>
        <end position="1089"/>
    </location>
</feature>
<evidence type="ECO:0000259" key="11">
    <source>
        <dbReference type="Pfam" id="PF07819"/>
    </source>
</evidence>
<feature type="transmembrane region" description="Helical" evidence="10">
    <location>
        <begin position="1128"/>
        <end position="1150"/>
    </location>
</feature>
<keyword evidence="7 10" id="KW-0653">Protein transport</keyword>
<evidence type="ECO:0000256" key="9">
    <source>
        <dbReference type="ARBA" id="ARBA00023136"/>
    </source>
</evidence>
<evidence type="ECO:0000313" key="12">
    <source>
        <dbReference type="EMBL" id="KAG5466487.1"/>
    </source>
</evidence>
<keyword evidence="5 10" id="KW-0378">Hydrolase</keyword>